<sequence>MDSVKPANSSHLGGKLRGLTKVLRFRTAGVAPDENIRKAKFQDKLEEDHHHFLEDERIQKRMAVEALLAKVFASLSSVKAGYAQLQIAQSPYDAEGIQLADDIVVNELKRLSELKHSYLKKQIDPSPQETQLLAECEEQKNLLKTYEIIGKKIESQLKLKDSEIAFLKEKAEECNKENRALEKRLSHNGTLSIFDDLHVSGLNPNHFDIVLKYAIKSVRSFVKLMINGMESSGWDIDAAASSIDANVVFTKTKHKCFAFESFVCREMFDGFQHPGFTFEKDPLPAGKQRQQHFFDQFMKLKSLKPKALFSRNSPSTSFGKFCRAKYLYLVHPKMELSLFGDLNQRNLVNSRGYPETSFFDAFSEMARRIWLLHCLAFSFEPEASIFQVQKGSRFSEVYMESVTEDVFMSTGNPQVSLTVVPGFKISKNVVIQAQVYLSTS</sequence>
<organism evidence="4 5">
    <name type="scientific">Aquilegia coerulea</name>
    <name type="common">Rocky mountain columbine</name>
    <dbReference type="NCBI Taxonomy" id="218851"/>
    <lineage>
        <taxon>Eukaryota</taxon>
        <taxon>Viridiplantae</taxon>
        <taxon>Streptophyta</taxon>
        <taxon>Embryophyta</taxon>
        <taxon>Tracheophyta</taxon>
        <taxon>Spermatophyta</taxon>
        <taxon>Magnoliopsida</taxon>
        <taxon>Ranunculales</taxon>
        <taxon>Ranunculaceae</taxon>
        <taxon>Thalictroideae</taxon>
        <taxon>Aquilegia</taxon>
    </lineage>
</organism>
<dbReference type="Proteomes" id="UP000230069">
    <property type="component" value="Unassembled WGS sequence"/>
</dbReference>
<name>A0A2G5CRJ3_AQUCA</name>
<dbReference type="InterPro" id="IPR056813">
    <property type="entry name" value="GIL1_IRKI_C"/>
</dbReference>
<dbReference type="FunCoup" id="A0A2G5CRJ3">
    <property type="interactions" value="1811"/>
</dbReference>
<evidence type="ECO:0000259" key="2">
    <source>
        <dbReference type="Pfam" id="PF04859"/>
    </source>
</evidence>
<dbReference type="PANTHER" id="PTHR31161">
    <property type="entry name" value="PROTEIN GRAVITROPIC IN THE LIGHT 1"/>
    <property type="match status" value="1"/>
</dbReference>
<dbReference type="EMBL" id="KZ305056">
    <property type="protein sequence ID" value="PIA33902.1"/>
    <property type="molecule type" value="Genomic_DNA"/>
</dbReference>
<feature type="coiled-coil region" evidence="1">
    <location>
        <begin position="157"/>
        <end position="184"/>
    </location>
</feature>
<proteinExistence type="predicted"/>
<evidence type="ECO:0000313" key="5">
    <source>
        <dbReference type="Proteomes" id="UP000230069"/>
    </source>
</evidence>
<dbReference type="Pfam" id="PF24994">
    <property type="entry name" value="GIL1_IRKI_C"/>
    <property type="match status" value="1"/>
</dbReference>
<dbReference type="OrthoDB" id="1915848at2759"/>
<dbReference type="InterPro" id="IPR006943">
    <property type="entry name" value="DUF641_pln"/>
</dbReference>
<dbReference type="EMBL" id="KZ305056">
    <property type="protein sequence ID" value="PIA33901.1"/>
    <property type="molecule type" value="Genomic_DNA"/>
</dbReference>
<accession>A0A2G5CRJ3</accession>
<keyword evidence="1" id="KW-0175">Coiled coil</keyword>
<dbReference type="Pfam" id="PF04859">
    <property type="entry name" value="DUF641"/>
    <property type="match status" value="1"/>
</dbReference>
<protein>
    <submittedName>
        <fullName evidence="4">Uncharacterized protein</fullName>
    </submittedName>
</protein>
<dbReference type="STRING" id="218851.A0A2G5CRJ3"/>
<evidence type="ECO:0000313" key="4">
    <source>
        <dbReference type="EMBL" id="PIA33902.1"/>
    </source>
</evidence>
<keyword evidence="5" id="KW-1185">Reference proteome</keyword>
<dbReference type="GO" id="GO:0009959">
    <property type="term" value="P:negative gravitropism"/>
    <property type="evidence" value="ECO:0007669"/>
    <property type="project" value="InterPro"/>
</dbReference>
<dbReference type="GO" id="GO:0009639">
    <property type="term" value="P:response to red or far red light"/>
    <property type="evidence" value="ECO:0007669"/>
    <property type="project" value="InterPro"/>
</dbReference>
<feature type="domain" description="DUF641" evidence="2">
    <location>
        <begin position="60"/>
        <end position="184"/>
    </location>
</feature>
<feature type="domain" description="GIL1/IRKI C-terminal" evidence="3">
    <location>
        <begin position="385"/>
        <end position="436"/>
    </location>
</feature>
<evidence type="ECO:0000256" key="1">
    <source>
        <dbReference type="SAM" id="Coils"/>
    </source>
</evidence>
<gene>
    <name evidence="4" type="ORF">AQUCO_03900036v1</name>
</gene>
<evidence type="ECO:0000259" key="3">
    <source>
        <dbReference type="Pfam" id="PF24994"/>
    </source>
</evidence>
<dbReference type="AlphaFoldDB" id="A0A2G5CRJ3"/>
<dbReference type="InterPro" id="IPR040225">
    <property type="entry name" value="GIL1-like"/>
</dbReference>
<reference evidence="4 5" key="1">
    <citation type="submission" date="2017-09" db="EMBL/GenBank/DDBJ databases">
        <title>WGS assembly of Aquilegia coerulea Goldsmith.</title>
        <authorList>
            <person name="Hodges S."/>
            <person name="Kramer E."/>
            <person name="Nordborg M."/>
            <person name="Tomkins J."/>
            <person name="Borevitz J."/>
            <person name="Derieg N."/>
            <person name="Yan J."/>
            <person name="Mihaltcheva S."/>
            <person name="Hayes R.D."/>
            <person name="Rokhsar D."/>
        </authorList>
    </citation>
    <scope>NUCLEOTIDE SEQUENCE [LARGE SCALE GENOMIC DNA]</scope>
    <source>
        <strain evidence="5">cv. Goldsmith</strain>
    </source>
</reference>